<organism evidence="2 3">
    <name type="scientific">Mycena rosella</name>
    <name type="common">Pink bonnet</name>
    <name type="synonym">Agaricus rosellus</name>
    <dbReference type="NCBI Taxonomy" id="1033263"/>
    <lineage>
        <taxon>Eukaryota</taxon>
        <taxon>Fungi</taxon>
        <taxon>Dikarya</taxon>
        <taxon>Basidiomycota</taxon>
        <taxon>Agaricomycotina</taxon>
        <taxon>Agaricomycetes</taxon>
        <taxon>Agaricomycetidae</taxon>
        <taxon>Agaricales</taxon>
        <taxon>Marasmiineae</taxon>
        <taxon>Mycenaceae</taxon>
        <taxon>Mycena</taxon>
    </lineage>
</organism>
<gene>
    <name evidence="2" type="ORF">B0H17DRAFT_1092373</name>
</gene>
<sequence length="239" mass="25949">MSTQRRSSGHTIRLRGQGLELLRILRIDRRRGACLLSFSLALLAQLQSLSRSLPSSIAESASTIWTRRAPCSRRSQAPVRFRRAPAPPPTPTASSNPWAYVPLSIPSWTPFFVGMLGYIVYGAWKAPRPGHMACRTFFPFNSQLQLISQAPRPDVANTAPAKSASSSADVHRRPGLRGYRRTLHGPQHAKEQLSVGAGGQACSGSRGGSVLVGACKASFACGAGRRVLERKLDVQHARE</sequence>
<evidence type="ECO:0000256" key="1">
    <source>
        <dbReference type="SAM" id="MobiDB-lite"/>
    </source>
</evidence>
<proteinExistence type="predicted"/>
<protein>
    <submittedName>
        <fullName evidence="2">Uncharacterized protein</fullName>
    </submittedName>
</protein>
<dbReference type="AlphaFoldDB" id="A0AAD7CUN1"/>
<accession>A0AAD7CUN1</accession>
<evidence type="ECO:0000313" key="2">
    <source>
        <dbReference type="EMBL" id="KAJ7664067.1"/>
    </source>
</evidence>
<feature type="region of interest" description="Disordered" evidence="1">
    <location>
        <begin position="76"/>
        <end position="95"/>
    </location>
</feature>
<reference evidence="2" key="1">
    <citation type="submission" date="2023-03" db="EMBL/GenBank/DDBJ databases">
        <title>Massive genome expansion in bonnet fungi (Mycena s.s.) driven by repeated elements and novel gene families across ecological guilds.</title>
        <authorList>
            <consortium name="Lawrence Berkeley National Laboratory"/>
            <person name="Harder C.B."/>
            <person name="Miyauchi S."/>
            <person name="Viragh M."/>
            <person name="Kuo A."/>
            <person name="Thoen E."/>
            <person name="Andreopoulos B."/>
            <person name="Lu D."/>
            <person name="Skrede I."/>
            <person name="Drula E."/>
            <person name="Henrissat B."/>
            <person name="Morin E."/>
            <person name="Kohler A."/>
            <person name="Barry K."/>
            <person name="LaButti K."/>
            <person name="Morin E."/>
            <person name="Salamov A."/>
            <person name="Lipzen A."/>
            <person name="Mereny Z."/>
            <person name="Hegedus B."/>
            <person name="Baldrian P."/>
            <person name="Stursova M."/>
            <person name="Weitz H."/>
            <person name="Taylor A."/>
            <person name="Grigoriev I.V."/>
            <person name="Nagy L.G."/>
            <person name="Martin F."/>
            <person name="Kauserud H."/>
        </authorList>
    </citation>
    <scope>NUCLEOTIDE SEQUENCE</scope>
    <source>
        <strain evidence="2">CBHHK067</strain>
    </source>
</reference>
<comment type="caution">
    <text evidence="2">The sequence shown here is derived from an EMBL/GenBank/DDBJ whole genome shotgun (WGS) entry which is preliminary data.</text>
</comment>
<dbReference type="Proteomes" id="UP001221757">
    <property type="component" value="Unassembled WGS sequence"/>
</dbReference>
<evidence type="ECO:0000313" key="3">
    <source>
        <dbReference type="Proteomes" id="UP001221757"/>
    </source>
</evidence>
<dbReference type="EMBL" id="JARKIE010000228">
    <property type="protein sequence ID" value="KAJ7664067.1"/>
    <property type="molecule type" value="Genomic_DNA"/>
</dbReference>
<name>A0AAD7CUN1_MYCRO</name>
<keyword evidence="3" id="KW-1185">Reference proteome</keyword>